<dbReference type="Proteomes" id="UP000607653">
    <property type="component" value="Unassembled WGS sequence"/>
</dbReference>
<gene>
    <name evidence="1" type="ORF">HUJ06_006044</name>
</gene>
<name>A0A822YMK3_NELNU</name>
<dbReference type="AlphaFoldDB" id="A0A822YMK3"/>
<proteinExistence type="predicted"/>
<organism evidence="1 2">
    <name type="scientific">Nelumbo nucifera</name>
    <name type="common">Sacred lotus</name>
    <dbReference type="NCBI Taxonomy" id="4432"/>
    <lineage>
        <taxon>Eukaryota</taxon>
        <taxon>Viridiplantae</taxon>
        <taxon>Streptophyta</taxon>
        <taxon>Embryophyta</taxon>
        <taxon>Tracheophyta</taxon>
        <taxon>Spermatophyta</taxon>
        <taxon>Magnoliopsida</taxon>
        <taxon>Proteales</taxon>
        <taxon>Nelumbonaceae</taxon>
        <taxon>Nelumbo</taxon>
    </lineage>
</organism>
<comment type="caution">
    <text evidence="1">The sequence shown here is derived from an EMBL/GenBank/DDBJ whole genome shotgun (WGS) entry which is preliminary data.</text>
</comment>
<accession>A0A822YMK3</accession>
<keyword evidence="2" id="KW-1185">Reference proteome</keyword>
<protein>
    <submittedName>
        <fullName evidence="1">Uncharacterized protein</fullName>
    </submittedName>
</protein>
<reference evidence="1 2" key="1">
    <citation type="journal article" date="2020" name="Mol. Biol. Evol.">
        <title>Distinct Expression and Methylation Patterns for Genes with Different Fates following a Single Whole-Genome Duplication in Flowering Plants.</title>
        <authorList>
            <person name="Shi T."/>
            <person name="Rahmani R.S."/>
            <person name="Gugger P.F."/>
            <person name="Wang M."/>
            <person name="Li H."/>
            <person name="Zhang Y."/>
            <person name="Li Z."/>
            <person name="Wang Q."/>
            <person name="Van de Peer Y."/>
            <person name="Marchal K."/>
            <person name="Chen J."/>
        </authorList>
    </citation>
    <scope>NUCLEOTIDE SEQUENCE [LARGE SCALE GENOMIC DNA]</scope>
    <source>
        <tissue evidence="1">Leaf</tissue>
    </source>
</reference>
<evidence type="ECO:0000313" key="1">
    <source>
        <dbReference type="EMBL" id="DAD35404.1"/>
    </source>
</evidence>
<evidence type="ECO:0000313" key="2">
    <source>
        <dbReference type="Proteomes" id="UP000607653"/>
    </source>
</evidence>
<sequence>MFLPYVLDLYLKSEISVCFNEIALHIFQSCLPWNICDKVMRALCSFSYVIKISLALPPPTHSQGRFLCLSHAVFW</sequence>
<dbReference type="EMBL" id="DUZY01000004">
    <property type="protein sequence ID" value="DAD35404.1"/>
    <property type="molecule type" value="Genomic_DNA"/>
</dbReference>